<accession>A0A328WMT6</accession>
<evidence type="ECO:0000313" key="2">
    <source>
        <dbReference type="Proteomes" id="UP000249518"/>
    </source>
</evidence>
<sequence length="184" mass="20861">MNNSFFFGSLLLSFNYNCAEVNSQDMAQNTTAADSVYVGPTHFSDDVVREDPLFTAIIRIDKQSDKEHLLSIQMNLKKNGYFVSPTEPGSFTGKFTIVLTEPQHVQTNGAIIETPLSKVDENHGFVKWVRQNTHYKQSLKVLTNENFEVYGYIQFTIEPRCSLEKIPFILSYVDGKLSVKMDGC</sequence>
<dbReference type="EMBL" id="QLSV01000009">
    <property type="protein sequence ID" value="RAR47453.1"/>
    <property type="molecule type" value="Genomic_DNA"/>
</dbReference>
<reference evidence="1 2" key="1">
    <citation type="submission" date="2018-06" db="EMBL/GenBank/DDBJ databases">
        <title>Genomic Encyclopedia of Type Strains, Phase III (KMG-III): the genomes of soil and plant-associated and newly described type strains.</title>
        <authorList>
            <person name="Whitman W."/>
        </authorList>
    </citation>
    <scope>NUCLEOTIDE SEQUENCE [LARGE SCALE GENOMIC DNA]</scope>
    <source>
        <strain evidence="1 2">CGMCC 1.12504</strain>
    </source>
</reference>
<dbReference type="OrthoDB" id="1161059at2"/>
<dbReference type="RefSeq" id="WP_112086459.1">
    <property type="nucleotide sequence ID" value="NZ_QLSV01000009.1"/>
</dbReference>
<dbReference type="Proteomes" id="UP000249518">
    <property type="component" value="Unassembled WGS sequence"/>
</dbReference>
<dbReference type="AlphaFoldDB" id="A0A328WMT6"/>
<organism evidence="1 2">
    <name type="scientific">Flavobacterium lacus</name>
    <dbReference type="NCBI Taxonomy" id="1353778"/>
    <lineage>
        <taxon>Bacteria</taxon>
        <taxon>Pseudomonadati</taxon>
        <taxon>Bacteroidota</taxon>
        <taxon>Flavobacteriia</taxon>
        <taxon>Flavobacteriales</taxon>
        <taxon>Flavobacteriaceae</taxon>
        <taxon>Flavobacterium</taxon>
    </lineage>
</organism>
<proteinExistence type="predicted"/>
<comment type="caution">
    <text evidence="1">The sequence shown here is derived from an EMBL/GenBank/DDBJ whole genome shotgun (WGS) entry which is preliminary data.</text>
</comment>
<name>A0A328WMT6_9FLAO</name>
<evidence type="ECO:0000313" key="1">
    <source>
        <dbReference type="EMBL" id="RAR47453.1"/>
    </source>
</evidence>
<gene>
    <name evidence="1" type="ORF">B0I10_109127</name>
</gene>
<protein>
    <submittedName>
        <fullName evidence="1">Uncharacterized protein</fullName>
    </submittedName>
</protein>
<keyword evidence="2" id="KW-1185">Reference proteome</keyword>